<evidence type="ECO:0000256" key="1">
    <source>
        <dbReference type="SAM" id="MobiDB-lite"/>
    </source>
</evidence>
<comment type="caution">
    <text evidence="3">The sequence shown here is derived from an EMBL/GenBank/DDBJ whole genome shotgun (WGS) entry which is preliminary data.</text>
</comment>
<dbReference type="Proteomes" id="UP001234178">
    <property type="component" value="Unassembled WGS sequence"/>
</dbReference>
<feature type="compositionally biased region" description="Low complexity" evidence="1">
    <location>
        <begin position="59"/>
        <end position="70"/>
    </location>
</feature>
<keyword evidence="4" id="KW-1185">Reference proteome</keyword>
<feature type="region of interest" description="Disordered" evidence="1">
    <location>
        <begin position="146"/>
        <end position="196"/>
    </location>
</feature>
<dbReference type="PANTHER" id="PTHR34153:SF2">
    <property type="entry name" value="SI:CH211-262H13.3-RELATED"/>
    <property type="match status" value="1"/>
</dbReference>
<accession>A0ABQ9ZKN7</accession>
<feature type="compositionally biased region" description="Polar residues" evidence="1">
    <location>
        <begin position="182"/>
        <end position="192"/>
    </location>
</feature>
<feature type="compositionally biased region" description="Basic residues" evidence="1">
    <location>
        <begin position="19"/>
        <end position="29"/>
    </location>
</feature>
<feature type="region of interest" description="Disordered" evidence="1">
    <location>
        <begin position="1"/>
        <end position="111"/>
    </location>
</feature>
<sequence>MSKFSREDKNEDDDMAINRSKKTSFKRIRQFPASGSEDEMANSPVPPKPPAIALANTKLSSQSNLQSQRSCIKRTKSFPSNSKKPTRNENVRCFPEKQTGLRDTTSKPNDSFKDDSDILSFSDRTHHFSTRYRPVNYGYSVPEFGDEGEFQSMDTDLNQSNSENPANTRINHARHGSEKHSLQPNTSSNSIDTIEDDGNISKNIQLPFSGQAVHFSTIHRPVNYGYSVPSLSDEEDSTDTWTSAMEPEKAKTKSFHESDTNHSVTKSKLALSSTSMAGSQSAVSHRFPNDKVACESQPHYSLYDNDNASPRSEPYHSRYGKASAVSRSQNSLRTVKFRNNETSSQLLHRGIVKANFGIQDNQKLTSGLFERMKWMDLALQKKILNDEPEPDGFNFEIFPLTSMLEFEEVNDQLKPFHARKSLKEKLAVIGGKSPASVVRKILKKVLDKEFGKQFSWYGRRGNCSLGSSLLGKIILESATSSKTLPITETDAIDAAMSWLRHLKDKKTNAN</sequence>
<feature type="compositionally biased region" description="Polar residues" evidence="1">
    <location>
        <begin position="152"/>
        <end position="170"/>
    </location>
</feature>
<dbReference type="PANTHER" id="PTHR34153">
    <property type="entry name" value="SI:CH211-262H13.3-RELATED-RELATED"/>
    <property type="match status" value="1"/>
</dbReference>
<name>A0ABQ9ZKN7_9CRUS</name>
<feature type="domain" description="DUF4806" evidence="2">
    <location>
        <begin position="397"/>
        <end position="464"/>
    </location>
</feature>
<protein>
    <recommendedName>
        <fullName evidence="2">DUF4806 domain-containing protein</fullName>
    </recommendedName>
</protein>
<gene>
    <name evidence="3" type="ORF">OUZ56_026046</name>
</gene>
<dbReference type="InterPro" id="IPR032071">
    <property type="entry name" value="DUF4806"/>
</dbReference>
<dbReference type="EMBL" id="JAOYFB010000004">
    <property type="protein sequence ID" value="KAK4013492.1"/>
    <property type="molecule type" value="Genomic_DNA"/>
</dbReference>
<organism evidence="3 4">
    <name type="scientific">Daphnia magna</name>
    <dbReference type="NCBI Taxonomy" id="35525"/>
    <lineage>
        <taxon>Eukaryota</taxon>
        <taxon>Metazoa</taxon>
        <taxon>Ecdysozoa</taxon>
        <taxon>Arthropoda</taxon>
        <taxon>Crustacea</taxon>
        <taxon>Branchiopoda</taxon>
        <taxon>Diplostraca</taxon>
        <taxon>Cladocera</taxon>
        <taxon>Anomopoda</taxon>
        <taxon>Daphniidae</taxon>
        <taxon>Daphnia</taxon>
    </lineage>
</organism>
<evidence type="ECO:0000313" key="4">
    <source>
        <dbReference type="Proteomes" id="UP001234178"/>
    </source>
</evidence>
<dbReference type="Pfam" id="PF16064">
    <property type="entry name" value="DUF4806"/>
    <property type="match status" value="1"/>
</dbReference>
<proteinExistence type="predicted"/>
<evidence type="ECO:0000259" key="2">
    <source>
        <dbReference type="Pfam" id="PF16064"/>
    </source>
</evidence>
<reference evidence="3 4" key="1">
    <citation type="journal article" date="2023" name="Nucleic Acids Res.">
        <title>The hologenome of Daphnia magna reveals possible DNA methylation and microbiome-mediated evolution of the host genome.</title>
        <authorList>
            <person name="Chaturvedi A."/>
            <person name="Li X."/>
            <person name="Dhandapani V."/>
            <person name="Marshall H."/>
            <person name="Kissane S."/>
            <person name="Cuenca-Cambronero M."/>
            <person name="Asole G."/>
            <person name="Calvet F."/>
            <person name="Ruiz-Romero M."/>
            <person name="Marangio P."/>
            <person name="Guigo R."/>
            <person name="Rago D."/>
            <person name="Mirbahai L."/>
            <person name="Eastwood N."/>
            <person name="Colbourne J.K."/>
            <person name="Zhou J."/>
            <person name="Mallon E."/>
            <person name="Orsini L."/>
        </authorList>
    </citation>
    <scope>NUCLEOTIDE SEQUENCE [LARGE SCALE GENOMIC DNA]</scope>
    <source>
        <strain evidence="3">LRV0_1</strain>
    </source>
</reference>
<evidence type="ECO:0000313" key="3">
    <source>
        <dbReference type="EMBL" id="KAK4013492.1"/>
    </source>
</evidence>
<feature type="region of interest" description="Disordered" evidence="1">
    <location>
        <begin position="303"/>
        <end position="324"/>
    </location>
</feature>